<sequence>MNKRRTAFKQVDLTRACKGMMAAGLPVARAEIEPATGKIIVYTLEAAAVQDGADLDKMLGISK</sequence>
<proteinExistence type="predicted"/>
<accession>A0A1H3HR80</accession>
<organism evidence="1 2">
    <name type="scientific">Citreimonas salinaria</name>
    <dbReference type="NCBI Taxonomy" id="321339"/>
    <lineage>
        <taxon>Bacteria</taxon>
        <taxon>Pseudomonadati</taxon>
        <taxon>Pseudomonadota</taxon>
        <taxon>Alphaproteobacteria</taxon>
        <taxon>Rhodobacterales</taxon>
        <taxon>Roseobacteraceae</taxon>
        <taxon>Citreimonas</taxon>
    </lineage>
</organism>
<evidence type="ECO:0000313" key="1">
    <source>
        <dbReference type="EMBL" id="SDY17930.1"/>
    </source>
</evidence>
<evidence type="ECO:0000313" key="2">
    <source>
        <dbReference type="Proteomes" id="UP000199286"/>
    </source>
</evidence>
<gene>
    <name evidence="1" type="ORF">SAMN05444340_104113</name>
</gene>
<dbReference type="STRING" id="321339.SAMN05444340_104113"/>
<dbReference type="AlphaFoldDB" id="A0A1H3HR80"/>
<dbReference type="OrthoDB" id="7877252at2"/>
<keyword evidence="2" id="KW-1185">Reference proteome</keyword>
<protein>
    <submittedName>
        <fullName evidence="1">Uncharacterized protein</fullName>
    </submittedName>
</protein>
<dbReference type="EMBL" id="FNPF01000004">
    <property type="protein sequence ID" value="SDY17930.1"/>
    <property type="molecule type" value="Genomic_DNA"/>
</dbReference>
<dbReference type="RefSeq" id="WP_089881158.1">
    <property type="nucleotide sequence ID" value="NZ_FNPF01000004.1"/>
</dbReference>
<name>A0A1H3HR80_9RHOB</name>
<reference evidence="1 2" key="1">
    <citation type="submission" date="2016-10" db="EMBL/GenBank/DDBJ databases">
        <authorList>
            <person name="de Groot N.N."/>
        </authorList>
    </citation>
    <scope>NUCLEOTIDE SEQUENCE [LARGE SCALE GENOMIC DNA]</scope>
    <source>
        <strain evidence="1 2">DSM 26880</strain>
    </source>
</reference>
<dbReference type="Proteomes" id="UP000199286">
    <property type="component" value="Unassembled WGS sequence"/>
</dbReference>